<dbReference type="PROSITE" id="PS52016">
    <property type="entry name" value="TONB_DEPENDENT_REC_3"/>
    <property type="match status" value="1"/>
</dbReference>
<keyword evidence="1" id="KW-0812">Transmembrane</keyword>
<feature type="domain" description="TonB-dependent receptor plug" evidence="5">
    <location>
        <begin position="120"/>
        <end position="225"/>
    </location>
</feature>
<dbReference type="GO" id="GO:0009279">
    <property type="term" value="C:cell outer membrane"/>
    <property type="evidence" value="ECO:0007669"/>
    <property type="project" value="UniProtKB-SubCell"/>
</dbReference>
<feature type="chain" id="PRO_5015649391" evidence="3">
    <location>
        <begin position="26"/>
        <end position="1095"/>
    </location>
</feature>
<dbReference type="NCBIfam" id="TIGR04056">
    <property type="entry name" value="OMP_RagA_SusC"/>
    <property type="match status" value="1"/>
</dbReference>
<dbReference type="InterPro" id="IPR039426">
    <property type="entry name" value="TonB-dep_rcpt-like"/>
</dbReference>
<comment type="subcellular location">
    <subcellularLocation>
        <location evidence="1">Cell outer membrane</location>
        <topology evidence="1">Multi-pass membrane protein</topology>
    </subcellularLocation>
</comment>
<dbReference type="Pfam" id="PF13715">
    <property type="entry name" value="CarbopepD_reg_2"/>
    <property type="match status" value="1"/>
</dbReference>
<sequence length="1095" mass="124106">MKKLLGVRANIMTLFLLCLSFTAQAETQTMRGKVVDSQNEPLIGVSVVQKGTNQGTITDANGDFTLDVPEKAKIVFSYVGFKNHEMVWNGHGPVHIVMKPDRTILDEVVVVGYGTQKRINLTGAVSTVNSKDLENRLSHSVTNMLQGSVAGLNVTTSSGKPGSNGAINIRGVNSINNSDPLVVIDGVTGNAGDLSRLNPNDIESISIIKDASAAAVYGARAAFGVILVITKSGSTIASQSRKSVVVRYSGRLGWEQPTTSTDYENRGYWSVYHVNKFWQSNSGTNYVQYNDHDMEELWARVNDETENPERPWVIEEMRGGRKQWVYYGNYDWWDMLFREKRPIQQHNLSVTGARNGISYMLSGNYNRQEGIERAHPDVFNRYNLRSKIDFEMTKWAKLSNNTSYYSSDYTSIGCGDVDDAIAYSSRHAMACFPMKNPDGTWIYSTPYIKYKVANGRHIILNENTHRNLDKQFNFSNTTRLVLQPIKQLAVTGDFTYRFYQRQHTGRTSELWYREYPDSPLVSYNTGAGENQLDESVVTNHFYSTNVFANYDDTFDKRHHLSAMAGFNYEYFYRKGVSAWGRDLSSIYLDDLNLVGQNENGETETGVGGGQAEYALLGFFGRVNYDYLGRYLVEVSGRYDGSSRFAKESRWGWFPSASLGWRVSEEPFFHAVRKWVDNLKLRLSFGSLGNQNVSSYYTYMRLVSMHNFSNYTFGEGSSMPKYSSLSAPISDNLTWETVQQWNGGLDLSMFNSRLSLVADFYVRNTKDMLTAGVALPSVYGASVPKMNAANMRTEGYELSLNWQDRFNLANQTFSYHIGFVMSDYKSTITKYDNPNKSFAKAHYVGQRLGEIWGFTTDGLFKTDEEAKEYAKKVDLSYSSGRLRGGWMAGDVKFVDLDGDGKWGIGQNTVDHPGDRKILGNSLPSLSYGITAGFDWYGVDASVFFQGTGNHYWYPSGHTMNFWGGFSYSYLTYLPKDFLGKLWSEENPDSYFPRPRAYGATGGYLAEVNDRYLQNIRYLRLKNLTIGYSLPSKWIRRIGMEKIRLYFSGENICYWSPLKKNTKYIDPEAAFNRNSSVMNNAYYPWPSSYMFGVDVTF</sequence>
<dbReference type="Gene3D" id="2.60.40.1120">
    <property type="entry name" value="Carboxypeptidase-like, regulatory domain"/>
    <property type="match status" value="1"/>
</dbReference>
<dbReference type="RefSeq" id="WP_165815026.1">
    <property type="nucleotide sequence ID" value="NZ_QENY01000007.1"/>
</dbReference>
<dbReference type="InterPro" id="IPR037066">
    <property type="entry name" value="Plug_dom_sf"/>
</dbReference>
<evidence type="ECO:0000259" key="4">
    <source>
        <dbReference type="Pfam" id="PF00593"/>
    </source>
</evidence>
<evidence type="ECO:0000313" key="6">
    <source>
        <dbReference type="EMBL" id="PVX55087.1"/>
    </source>
</evidence>
<dbReference type="Gene3D" id="2.170.130.10">
    <property type="entry name" value="TonB-dependent receptor, plug domain"/>
    <property type="match status" value="1"/>
</dbReference>
<keyword evidence="1 2" id="KW-0472">Membrane</keyword>
<dbReference type="AlphaFoldDB" id="A0A2U0UBT4"/>
<dbReference type="Pfam" id="PF00593">
    <property type="entry name" value="TonB_dep_Rec_b-barrel"/>
    <property type="match status" value="1"/>
</dbReference>
<dbReference type="InterPro" id="IPR023996">
    <property type="entry name" value="TonB-dep_OMP_SusC/RagA"/>
</dbReference>
<accession>A0A2U0UBT4</accession>
<protein>
    <submittedName>
        <fullName evidence="6">TonB-linked SusC/RagA family outer membrane protein</fullName>
    </submittedName>
</protein>
<dbReference type="InterPro" id="IPR008969">
    <property type="entry name" value="CarboxyPept-like_regulatory"/>
</dbReference>
<dbReference type="SUPFAM" id="SSF49464">
    <property type="entry name" value="Carboxypeptidase regulatory domain-like"/>
    <property type="match status" value="1"/>
</dbReference>
<keyword evidence="2" id="KW-0798">TonB box</keyword>
<evidence type="ECO:0000313" key="7">
    <source>
        <dbReference type="Proteomes" id="UP000245870"/>
    </source>
</evidence>
<evidence type="ECO:0000259" key="5">
    <source>
        <dbReference type="Pfam" id="PF07715"/>
    </source>
</evidence>
<keyword evidence="1" id="KW-0813">Transport</keyword>
<gene>
    <name evidence="6" type="ORF">C7379_10766</name>
</gene>
<dbReference type="InterPro" id="IPR000531">
    <property type="entry name" value="Beta-barrel_TonB"/>
</dbReference>
<dbReference type="Pfam" id="PF07715">
    <property type="entry name" value="Plug"/>
    <property type="match status" value="1"/>
</dbReference>
<dbReference type="SUPFAM" id="SSF56935">
    <property type="entry name" value="Porins"/>
    <property type="match status" value="1"/>
</dbReference>
<keyword evidence="3" id="KW-0732">Signal</keyword>
<dbReference type="InterPro" id="IPR012910">
    <property type="entry name" value="Plug_dom"/>
</dbReference>
<dbReference type="EMBL" id="QENY01000007">
    <property type="protein sequence ID" value="PVX55087.1"/>
    <property type="molecule type" value="Genomic_DNA"/>
</dbReference>
<reference evidence="6 7" key="1">
    <citation type="submission" date="2018-05" db="EMBL/GenBank/DDBJ databases">
        <title>Genomic Encyclopedia of Type Strains, Phase IV (KMG-IV): sequencing the most valuable type-strain genomes for metagenomic binning, comparative biology and taxonomic classification.</title>
        <authorList>
            <person name="Goeker M."/>
        </authorList>
    </citation>
    <scope>NUCLEOTIDE SEQUENCE [LARGE SCALE GENOMIC DNA]</scope>
    <source>
        <strain evidence="6 7">DSM 100333</strain>
    </source>
</reference>
<keyword evidence="1" id="KW-1134">Transmembrane beta strand</keyword>
<keyword evidence="7" id="KW-1185">Reference proteome</keyword>
<keyword evidence="1" id="KW-0998">Cell outer membrane</keyword>
<evidence type="ECO:0000256" key="1">
    <source>
        <dbReference type="PROSITE-ProRule" id="PRU01360"/>
    </source>
</evidence>
<comment type="caution">
    <text evidence="6">The sequence shown here is derived from an EMBL/GenBank/DDBJ whole genome shotgun (WGS) entry which is preliminary data.</text>
</comment>
<evidence type="ECO:0000256" key="3">
    <source>
        <dbReference type="SAM" id="SignalP"/>
    </source>
</evidence>
<dbReference type="Proteomes" id="UP000245870">
    <property type="component" value="Unassembled WGS sequence"/>
</dbReference>
<organism evidence="6 7">
    <name type="scientific">Hallella colorans</name>
    <dbReference type="NCBI Taxonomy" id="1703337"/>
    <lineage>
        <taxon>Bacteria</taxon>
        <taxon>Pseudomonadati</taxon>
        <taxon>Bacteroidota</taxon>
        <taxon>Bacteroidia</taxon>
        <taxon>Bacteroidales</taxon>
        <taxon>Prevotellaceae</taxon>
        <taxon>Hallella</taxon>
    </lineage>
</organism>
<feature type="domain" description="TonB-dependent receptor-like beta-barrel" evidence="4">
    <location>
        <begin position="463"/>
        <end position="917"/>
    </location>
</feature>
<name>A0A2U0UBT4_9BACT</name>
<feature type="signal peptide" evidence="3">
    <location>
        <begin position="1"/>
        <end position="25"/>
    </location>
</feature>
<comment type="similarity">
    <text evidence="1 2">Belongs to the TonB-dependent receptor family.</text>
</comment>
<dbReference type="InterPro" id="IPR023997">
    <property type="entry name" value="TonB-dep_OMP_SusC/RagA_CS"/>
</dbReference>
<dbReference type="NCBIfam" id="TIGR04057">
    <property type="entry name" value="SusC_RagA_signa"/>
    <property type="match status" value="1"/>
</dbReference>
<proteinExistence type="inferred from homology"/>
<evidence type="ECO:0000256" key="2">
    <source>
        <dbReference type="RuleBase" id="RU003357"/>
    </source>
</evidence>
<dbReference type="FunFam" id="2.170.130.10:FF:000003">
    <property type="entry name" value="SusC/RagA family TonB-linked outer membrane protein"/>
    <property type="match status" value="1"/>
</dbReference>